<reference evidence="5 6" key="1">
    <citation type="submission" date="2019-06" db="EMBL/GenBank/DDBJ databases">
        <title>Whole genome shotgun sequence of Streptomyces cacaoi subsp. cacaoi NBRC 12748.</title>
        <authorList>
            <person name="Hosoyama A."/>
            <person name="Uohara A."/>
            <person name="Ohji S."/>
            <person name="Ichikawa N."/>
        </authorList>
    </citation>
    <scope>NUCLEOTIDE SEQUENCE [LARGE SCALE GENOMIC DNA]</scope>
    <source>
        <strain evidence="5 6">NBRC 12748</strain>
    </source>
</reference>
<evidence type="ECO:0000313" key="6">
    <source>
        <dbReference type="Proteomes" id="UP000319210"/>
    </source>
</evidence>
<dbReference type="InterPro" id="IPR020904">
    <property type="entry name" value="Sc_DH/Rdtase_CS"/>
</dbReference>
<proteinExistence type="inferred from homology"/>
<dbReference type="SMART" id="SM00822">
    <property type="entry name" value="PKS_KR"/>
    <property type="match status" value="1"/>
</dbReference>
<evidence type="ECO:0000256" key="2">
    <source>
        <dbReference type="ARBA" id="ARBA00023002"/>
    </source>
</evidence>
<keyword evidence="2" id="KW-0560">Oxidoreductase</keyword>
<dbReference type="PROSITE" id="PS00061">
    <property type="entry name" value="ADH_SHORT"/>
    <property type="match status" value="1"/>
</dbReference>
<dbReference type="OrthoDB" id="9797538at2"/>
<dbReference type="InterPro" id="IPR057326">
    <property type="entry name" value="KR_dom"/>
</dbReference>
<dbReference type="AlphaFoldDB" id="A0A4Y3R7J4"/>
<sequence>MQYAGTTALVTGASSGIGAEFARRLAGRGADVVLVGRREEALRALAADITAQTGRAAHPVVFDLGDERGGWLLKQRLDGLGVRVDTVINSAGMGATKPFAESTAAEARAQLQIDATAVMEVSQAFLPDLLASGRGALVNVGSLTGFMPVPGMAVYAASKAFVIRFTEALAYELREESLTVMVVSPGPTRTEFYERSETSTSGVRFQTPEQVVATALTALDRRRPPANIVSGRANRLMRHLATWLPTRTTLKLAQTQPAN</sequence>
<dbReference type="PIRSF" id="PIRSF000126">
    <property type="entry name" value="11-beta-HSD1"/>
    <property type="match status" value="1"/>
</dbReference>
<evidence type="ECO:0000256" key="1">
    <source>
        <dbReference type="ARBA" id="ARBA00006484"/>
    </source>
</evidence>
<dbReference type="Pfam" id="PF00106">
    <property type="entry name" value="adh_short"/>
    <property type="match status" value="1"/>
</dbReference>
<name>A0A4Y3R7J4_STRCI</name>
<dbReference type="SUPFAM" id="SSF51735">
    <property type="entry name" value="NAD(P)-binding Rossmann-fold domains"/>
    <property type="match status" value="1"/>
</dbReference>
<dbReference type="Gene3D" id="3.40.50.720">
    <property type="entry name" value="NAD(P)-binding Rossmann-like Domain"/>
    <property type="match status" value="1"/>
</dbReference>
<dbReference type="Proteomes" id="UP000319210">
    <property type="component" value="Unassembled WGS sequence"/>
</dbReference>
<dbReference type="PRINTS" id="PR00080">
    <property type="entry name" value="SDRFAMILY"/>
</dbReference>
<gene>
    <name evidence="5" type="ORF">SCA03_58800</name>
</gene>
<dbReference type="RefSeq" id="WP_086814485.1">
    <property type="nucleotide sequence ID" value="NZ_BJMM01000048.1"/>
</dbReference>
<dbReference type="EMBL" id="BJMM01000048">
    <property type="protein sequence ID" value="GEB53329.1"/>
    <property type="molecule type" value="Genomic_DNA"/>
</dbReference>
<dbReference type="GO" id="GO:0016020">
    <property type="term" value="C:membrane"/>
    <property type="evidence" value="ECO:0007669"/>
    <property type="project" value="TreeGrafter"/>
</dbReference>
<dbReference type="PRINTS" id="PR00081">
    <property type="entry name" value="GDHRDH"/>
</dbReference>
<evidence type="ECO:0000256" key="3">
    <source>
        <dbReference type="RuleBase" id="RU000363"/>
    </source>
</evidence>
<accession>A0A4Y3R7J4</accession>
<feature type="domain" description="Ketoreductase" evidence="4">
    <location>
        <begin position="6"/>
        <end position="190"/>
    </location>
</feature>
<comment type="similarity">
    <text evidence="1 3">Belongs to the short-chain dehydrogenases/reductases (SDR) family.</text>
</comment>
<protein>
    <submittedName>
        <fullName evidence="5">Dehydrogenase</fullName>
    </submittedName>
</protein>
<dbReference type="InterPro" id="IPR002347">
    <property type="entry name" value="SDR_fam"/>
</dbReference>
<evidence type="ECO:0000259" key="4">
    <source>
        <dbReference type="SMART" id="SM00822"/>
    </source>
</evidence>
<comment type="caution">
    <text evidence="5">The sequence shown here is derived from an EMBL/GenBank/DDBJ whole genome shotgun (WGS) entry which is preliminary data.</text>
</comment>
<keyword evidence="6" id="KW-1185">Reference proteome</keyword>
<organism evidence="5 6">
    <name type="scientific">Streptomyces cacaoi</name>
    <dbReference type="NCBI Taxonomy" id="1898"/>
    <lineage>
        <taxon>Bacteria</taxon>
        <taxon>Bacillati</taxon>
        <taxon>Actinomycetota</taxon>
        <taxon>Actinomycetes</taxon>
        <taxon>Kitasatosporales</taxon>
        <taxon>Streptomycetaceae</taxon>
        <taxon>Streptomyces</taxon>
    </lineage>
</organism>
<dbReference type="PANTHER" id="PTHR44196:SF2">
    <property type="entry name" value="SHORT-CHAIN DEHYDROGENASE-RELATED"/>
    <property type="match status" value="1"/>
</dbReference>
<dbReference type="CDD" id="cd05233">
    <property type="entry name" value="SDR_c"/>
    <property type="match status" value="1"/>
</dbReference>
<dbReference type="PANTHER" id="PTHR44196">
    <property type="entry name" value="DEHYDROGENASE/REDUCTASE SDR FAMILY MEMBER 7B"/>
    <property type="match status" value="1"/>
</dbReference>
<dbReference type="InterPro" id="IPR036291">
    <property type="entry name" value="NAD(P)-bd_dom_sf"/>
</dbReference>
<dbReference type="GO" id="GO:0016491">
    <property type="term" value="F:oxidoreductase activity"/>
    <property type="evidence" value="ECO:0007669"/>
    <property type="project" value="UniProtKB-KW"/>
</dbReference>
<evidence type="ECO:0000313" key="5">
    <source>
        <dbReference type="EMBL" id="GEB53329.1"/>
    </source>
</evidence>